<dbReference type="HOGENOM" id="CLU_1769833_0_0_1"/>
<dbReference type="EMBL" id="AMQN01007731">
    <property type="status" value="NOT_ANNOTATED_CDS"/>
    <property type="molecule type" value="Genomic_DNA"/>
</dbReference>
<gene>
    <name evidence="4" type="ORF">CAPTEDRAFT_200033</name>
</gene>
<keyword evidence="3" id="KW-0472">Membrane</keyword>
<dbReference type="AlphaFoldDB" id="R7UQP6"/>
<dbReference type="GO" id="GO:0032222">
    <property type="term" value="P:regulation of synaptic transmission, cholinergic"/>
    <property type="evidence" value="ECO:0007669"/>
    <property type="project" value="InterPro"/>
</dbReference>
<evidence type="ECO:0000313" key="6">
    <source>
        <dbReference type="Proteomes" id="UP000014760"/>
    </source>
</evidence>
<dbReference type="GO" id="GO:0030431">
    <property type="term" value="P:sleep"/>
    <property type="evidence" value="ECO:0007669"/>
    <property type="project" value="InterPro"/>
</dbReference>
<keyword evidence="1" id="KW-0732">Signal</keyword>
<keyword evidence="6" id="KW-1185">Reference proteome</keyword>
<feature type="transmembrane region" description="Helical" evidence="3">
    <location>
        <begin position="125"/>
        <end position="144"/>
    </location>
</feature>
<dbReference type="EnsemblMetazoa" id="CapteT200033">
    <property type="protein sequence ID" value="CapteP200033"/>
    <property type="gene ID" value="CapteG200033"/>
</dbReference>
<keyword evidence="3" id="KW-0812">Transmembrane</keyword>
<dbReference type="PANTHER" id="PTHR33562">
    <property type="entry name" value="ATILLA, ISOFORM B-RELATED-RELATED"/>
    <property type="match status" value="1"/>
</dbReference>
<evidence type="ECO:0008006" key="7">
    <source>
        <dbReference type="Google" id="ProtNLM"/>
    </source>
</evidence>
<dbReference type="InterPro" id="IPR031424">
    <property type="entry name" value="QVR-like"/>
</dbReference>
<dbReference type="EMBL" id="KB301284">
    <property type="protein sequence ID" value="ELU05736.1"/>
    <property type="molecule type" value="Genomic_DNA"/>
</dbReference>
<keyword evidence="2" id="KW-0325">Glycoprotein</keyword>
<reference evidence="6" key="1">
    <citation type="submission" date="2012-12" db="EMBL/GenBank/DDBJ databases">
        <authorList>
            <person name="Hellsten U."/>
            <person name="Grimwood J."/>
            <person name="Chapman J.A."/>
            <person name="Shapiro H."/>
            <person name="Aerts A."/>
            <person name="Otillar R.P."/>
            <person name="Terry A.Y."/>
            <person name="Boore J.L."/>
            <person name="Simakov O."/>
            <person name="Marletaz F."/>
            <person name="Cho S.-J."/>
            <person name="Edsinger-Gonzales E."/>
            <person name="Havlak P."/>
            <person name="Kuo D.-H."/>
            <person name="Larsson T."/>
            <person name="Lv J."/>
            <person name="Arendt D."/>
            <person name="Savage R."/>
            <person name="Osoegawa K."/>
            <person name="de Jong P."/>
            <person name="Lindberg D.R."/>
            <person name="Seaver E.C."/>
            <person name="Weisblat D.A."/>
            <person name="Putnam N.H."/>
            <person name="Grigoriev I.V."/>
            <person name="Rokhsar D.S."/>
        </authorList>
    </citation>
    <scope>NUCLEOTIDE SEQUENCE</scope>
    <source>
        <strain evidence="6">I ESC-2004</strain>
    </source>
</reference>
<dbReference type="OrthoDB" id="5791057at2759"/>
<evidence type="ECO:0000256" key="1">
    <source>
        <dbReference type="ARBA" id="ARBA00022729"/>
    </source>
</evidence>
<evidence type="ECO:0000256" key="2">
    <source>
        <dbReference type="ARBA" id="ARBA00023180"/>
    </source>
</evidence>
<proteinExistence type="predicted"/>
<dbReference type="InterPro" id="IPR050975">
    <property type="entry name" value="Sleep_regulator"/>
</dbReference>
<evidence type="ECO:0000313" key="4">
    <source>
        <dbReference type="EMBL" id="ELU05736.1"/>
    </source>
</evidence>
<dbReference type="Pfam" id="PF17064">
    <property type="entry name" value="QVR"/>
    <property type="match status" value="1"/>
</dbReference>
<name>R7UQP6_CAPTE</name>
<organism evidence="4">
    <name type="scientific">Capitella teleta</name>
    <name type="common">Polychaete worm</name>
    <dbReference type="NCBI Taxonomy" id="283909"/>
    <lineage>
        <taxon>Eukaryota</taxon>
        <taxon>Metazoa</taxon>
        <taxon>Spiralia</taxon>
        <taxon>Lophotrochozoa</taxon>
        <taxon>Annelida</taxon>
        <taxon>Polychaeta</taxon>
        <taxon>Sedentaria</taxon>
        <taxon>Scolecida</taxon>
        <taxon>Capitellidae</taxon>
        <taxon>Capitella</taxon>
    </lineage>
</organism>
<accession>R7UQP6</accession>
<sequence>MTRLLLIHLLLLLLLLLLLHLLLLQLHLHPRRIKFNCSYYAESDKTIKCYECEGSTENCDDEFNQKGIAFCTGTYCHKAKGGAQGHDYVTRSCVKVKPHNGCMYLGESETGYDSCYCDTNYCNSAVSLLGNIILMVAPLSLVIINQI</sequence>
<keyword evidence="3" id="KW-1133">Transmembrane helix</keyword>
<dbReference type="Proteomes" id="UP000014760">
    <property type="component" value="Unassembled WGS sequence"/>
</dbReference>
<evidence type="ECO:0000313" key="5">
    <source>
        <dbReference type="EnsemblMetazoa" id="CapteP200033"/>
    </source>
</evidence>
<protein>
    <recommendedName>
        <fullName evidence="7">Protein quiver</fullName>
    </recommendedName>
</protein>
<evidence type="ECO:0000256" key="3">
    <source>
        <dbReference type="SAM" id="Phobius"/>
    </source>
</evidence>
<reference evidence="4 6" key="2">
    <citation type="journal article" date="2013" name="Nature">
        <title>Insights into bilaterian evolution from three spiralian genomes.</title>
        <authorList>
            <person name="Simakov O."/>
            <person name="Marletaz F."/>
            <person name="Cho S.J."/>
            <person name="Edsinger-Gonzales E."/>
            <person name="Havlak P."/>
            <person name="Hellsten U."/>
            <person name="Kuo D.H."/>
            <person name="Larsson T."/>
            <person name="Lv J."/>
            <person name="Arendt D."/>
            <person name="Savage R."/>
            <person name="Osoegawa K."/>
            <person name="de Jong P."/>
            <person name="Grimwood J."/>
            <person name="Chapman J.A."/>
            <person name="Shapiro H."/>
            <person name="Aerts A."/>
            <person name="Otillar R.P."/>
            <person name="Terry A.Y."/>
            <person name="Boore J.L."/>
            <person name="Grigoriev I.V."/>
            <person name="Lindberg D.R."/>
            <person name="Seaver E.C."/>
            <person name="Weisblat D.A."/>
            <person name="Putnam N.H."/>
            <person name="Rokhsar D.S."/>
        </authorList>
    </citation>
    <scope>NUCLEOTIDE SEQUENCE</scope>
    <source>
        <strain evidence="4 6">I ESC-2004</strain>
    </source>
</reference>
<reference evidence="5" key="3">
    <citation type="submission" date="2015-06" db="UniProtKB">
        <authorList>
            <consortium name="EnsemblMetazoa"/>
        </authorList>
    </citation>
    <scope>IDENTIFICATION</scope>
</reference>